<dbReference type="Pfam" id="PF15189">
    <property type="entry name" value="MEIOC"/>
    <property type="match status" value="1"/>
</dbReference>
<name>A0A7K8ZDL5_9PASS</name>
<sequence>MEWLCSFPFHANISTALHKHLEAIRNVQARRKDEVANASNRQGPARCQDERVVLALVMALQTLCQATRKLRTALWCAFQISL</sequence>
<accession>A0A7K8ZDL5</accession>
<keyword evidence="2" id="KW-1185">Reference proteome</keyword>
<dbReference type="PANTHER" id="PTHR33861">
    <property type="entry name" value="PROTEIN CBG18333"/>
    <property type="match status" value="1"/>
</dbReference>
<dbReference type="EMBL" id="VWZG01000605">
    <property type="protein sequence ID" value="NXG13558.1"/>
    <property type="molecule type" value="Genomic_DNA"/>
</dbReference>
<dbReference type="GO" id="GO:0048255">
    <property type="term" value="P:mRNA stabilization"/>
    <property type="evidence" value="ECO:0007669"/>
    <property type="project" value="TreeGrafter"/>
</dbReference>
<dbReference type="AlphaFoldDB" id="A0A7K8ZDL5"/>
<gene>
    <name evidence="1" type="primary">Meioc_0</name>
    <name evidence="1" type="ORF">GRAVAR_R00773</name>
</gene>
<reference evidence="1 2" key="1">
    <citation type="submission" date="2019-09" db="EMBL/GenBank/DDBJ databases">
        <title>Bird 10,000 Genomes (B10K) Project - Family phase.</title>
        <authorList>
            <person name="Zhang G."/>
        </authorList>
    </citation>
    <scope>NUCLEOTIDE SEQUENCE [LARGE SCALE GENOMIC DNA]</scope>
    <source>
        <strain evidence="1">B10K-DU-001-02</strain>
        <tissue evidence="1">Muscle</tissue>
    </source>
</reference>
<dbReference type="GO" id="GO:0005737">
    <property type="term" value="C:cytoplasm"/>
    <property type="evidence" value="ECO:0007669"/>
    <property type="project" value="TreeGrafter"/>
</dbReference>
<dbReference type="GO" id="GO:0007144">
    <property type="term" value="P:female meiosis I"/>
    <property type="evidence" value="ECO:0007669"/>
    <property type="project" value="TreeGrafter"/>
</dbReference>
<dbReference type="Proteomes" id="UP000591535">
    <property type="component" value="Unassembled WGS sequence"/>
</dbReference>
<feature type="non-terminal residue" evidence="1">
    <location>
        <position position="82"/>
    </location>
</feature>
<evidence type="ECO:0000313" key="1">
    <source>
        <dbReference type="EMBL" id="NXG13558.1"/>
    </source>
</evidence>
<dbReference type="GO" id="GO:0005634">
    <property type="term" value="C:nucleus"/>
    <property type="evidence" value="ECO:0007669"/>
    <property type="project" value="TreeGrafter"/>
</dbReference>
<organism evidence="1 2">
    <name type="scientific">Grallaria varia</name>
    <name type="common">variegated antpitta</name>
    <dbReference type="NCBI Taxonomy" id="117165"/>
    <lineage>
        <taxon>Eukaryota</taxon>
        <taxon>Metazoa</taxon>
        <taxon>Chordata</taxon>
        <taxon>Craniata</taxon>
        <taxon>Vertebrata</taxon>
        <taxon>Euteleostomi</taxon>
        <taxon>Archelosauria</taxon>
        <taxon>Archosauria</taxon>
        <taxon>Dinosauria</taxon>
        <taxon>Saurischia</taxon>
        <taxon>Theropoda</taxon>
        <taxon>Coelurosauria</taxon>
        <taxon>Aves</taxon>
        <taxon>Neognathae</taxon>
        <taxon>Neoaves</taxon>
        <taxon>Telluraves</taxon>
        <taxon>Australaves</taxon>
        <taxon>Passeriformes</taxon>
        <taxon>Formicariidae</taxon>
        <taxon>Grallaria</taxon>
    </lineage>
</organism>
<dbReference type="InterPro" id="IPR027963">
    <property type="entry name" value="MEIOC"/>
</dbReference>
<comment type="caution">
    <text evidence="1">The sequence shown here is derived from an EMBL/GenBank/DDBJ whole genome shotgun (WGS) entry which is preliminary data.</text>
</comment>
<evidence type="ECO:0000313" key="2">
    <source>
        <dbReference type="Proteomes" id="UP000591535"/>
    </source>
</evidence>
<dbReference type="GO" id="GO:0007141">
    <property type="term" value="P:male meiosis I"/>
    <property type="evidence" value="ECO:0007669"/>
    <property type="project" value="TreeGrafter"/>
</dbReference>
<dbReference type="PANTHER" id="PTHR33861:SF3">
    <property type="entry name" value="MEIOSIS-SPECIFIC COILED-COIL DOMAIN-CONTAINING PROTEIN MEIOC"/>
    <property type="match status" value="1"/>
</dbReference>
<protein>
    <submittedName>
        <fullName evidence="1">MEIOC protein</fullName>
    </submittedName>
</protein>
<proteinExistence type="predicted"/>
<feature type="non-terminal residue" evidence="1">
    <location>
        <position position="1"/>
    </location>
</feature>